<feature type="transmembrane region" description="Helical" evidence="1">
    <location>
        <begin position="124"/>
        <end position="140"/>
    </location>
</feature>
<protein>
    <recommendedName>
        <fullName evidence="4">DoxX family protein</fullName>
    </recommendedName>
</protein>
<evidence type="ECO:0008006" key="4">
    <source>
        <dbReference type="Google" id="ProtNLM"/>
    </source>
</evidence>
<proteinExistence type="predicted"/>
<gene>
    <name evidence="2" type="ORF">COU07_01530</name>
</gene>
<name>A0A2H0UT47_9BACT</name>
<feature type="transmembrane region" description="Helical" evidence="1">
    <location>
        <begin position="21"/>
        <end position="44"/>
    </location>
</feature>
<keyword evidence="1" id="KW-1133">Transmembrane helix</keyword>
<reference evidence="3" key="1">
    <citation type="submission" date="2017-09" db="EMBL/GenBank/DDBJ databases">
        <title>Depth-based differentiation of microbial function through sediment-hosted aquifers and enrichment of novel symbionts in the deep terrestrial subsurface.</title>
        <authorList>
            <person name="Probst A.J."/>
            <person name="Ladd B."/>
            <person name="Jarett J.K."/>
            <person name="Geller-Mcgrath D.E."/>
            <person name="Sieber C.M.K."/>
            <person name="Emerson J.B."/>
            <person name="Anantharaman K."/>
            <person name="Thomas B.C."/>
            <person name="Malmstrom R."/>
            <person name="Stieglmeier M."/>
            <person name="Klingl A."/>
            <person name="Woyke T."/>
            <person name="Ryan C.M."/>
            <person name="Banfield J.F."/>
        </authorList>
    </citation>
    <scope>NUCLEOTIDE SEQUENCE [LARGE SCALE GENOMIC DNA]</scope>
</reference>
<keyword evidence="1" id="KW-0472">Membrane</keyword>
<organism evidence="2 3">
    <name type="scientific">Candidatus Harrisonbacteria bacterium CG10_big_fil_rev_8_21_14_0_10_40_38</name>
    <dbReference type="NCBI Taxonomy" id="1974583"/>
    <lineage>
        <taxon>Bacteria</taxon>
        <taxon>Candidatus Harrisoniibacteriota</taxon>
    </lineage>
</organism>
<keyword evidence="1" id="KW-0812">Transmembrane</keyword>
<evidence type="ECO:0000256" key="1">
    <source>
        <dbReference type="SAM" id="Phobius"/>
    </source>
</evidence>
<feature type="transmembrane region" description="Helical" evidence="1">
    <location>
        <begin position="64"/>
        <end position="82"/>
    </location>
</feature>
<comment type="caution">
    <text evidence="2">The sequence shown here is derived from an EMBL/GenBank/DDBJ whole genome shotgun (WGS) entry which is preliminary data.</text>
</comment>
<evidence type="ECO:0000313" key="3">
    <source>
        <dbReference type="Proteomes" id="UP000231157"/>
    </source>
</evidence>
<dbReference type="Proteomes" id="UP000231157">
    <property type="component" value="Unassembled WGS sequence"/>
</dbReference>
<dbReference type="AlphaFoldDB" id="A0A2H0UT47"/>
<accession>A0A2H0UT47</accession>
<dbReference type="EMBL" id="PFAZ01000001">
    <property type="protein sequence ID" value="PIR89561.1"/>
    <property type="molecule type" value="Genomic_DNA"/>
</dbReference>
<sequence>MSLKSFSGGLVSLSQRIDVRLGRFAIFLVYFWFGFLKLIGLSPAGPLVLALFEKTLGFMMPFPIFYSLFAVFEMAIGILFLIKGFEKLAFLFLAIHIFTTVLPLILLPSIAWNAPFVPTLEGQYILKNILIVSVAVFIAARKKD</sequence>
<evidence type="ECO:0000313" key="2">
    <source>
        <dbReference type="EMBL" id="PIR89561.1"/>
    </source>
</evidence>
<feature type="transmembrane region" description="Helical" evidence="1">
    <location>
        <begin position="89"/>
        <end position="112"/>
    </location>
</feature>